<dbReference type="SUPFAM" id="SSF82199">
    <property type="entry name" value="SET domain"/>
    <property type="match status" value="1"/>
</dbReference>
<keyword evidence="1" id="KW-1133">Transmembrane helix</keyword>
<feature type="transmembrane region" description="Helical" evidence="1">
    <location>
        <begin position="39"/>
        <end position="62"/>
    </location>
</feature>
<comment type="caution">
    <text evidence="2">The sequence shown here is derived from an EMBL/GenBank/DDBJ whole genome shotgun (WGS) entry which is preliminary data.</text>
</comment>
<gene>
    <name evidence="2" type="ORF">HK097_003097</name>
</gene>
<name>A0AAD5SG29_9FUNG</name>
<dbReference type="Proteomes" id="UP001212841">
    <property type="component" value="Unassembled WGS sequence"/>
</dbReference>
<dbReference type="Gene3D" id="2.170.270.10">
    <property type="entry name" value="SET domain"/>
    <property type="match status" value="1"/>
</dbReference>
<proteinExistence type="predicted"/>
<sequence>MRWVSMSNGKCEMSILFLAAKNYKTTNTLQLSTLNSKNFFTMLDMFFSVGAVYTYLSGAFAYNVPLEHKIGNNFTTDKTTVKRSPIHSHGLFATADMPKGTKIIEGSPMCYNPNRNIHQHLCHTSPLEMQNANAVPTFMEPSAIRRIINATEQK</sequence>
<accession>A0AAD5SG29</accession>
<dbReference type="InterPro" id="IPR046341">
    <property type="entry name" value="SET_dom_sf"/>
</dbReference>
<evidence type="ECO:0000313" key="3">
    <source>
        <dbReference type="Proteomes" id="UP001212841"/>
    </source>
</evidence>
<evidence type="ECO:0000313" key="2">
    <source>
        <dbReference type="EMBL" id="KAJ3053907.1"/>
    </source>
</evidence>
<dbReference type="AlphaFoldDB" id="A0AAD5SG29"/>
<dbReference type="EMBL" id="JADGJD010000171">
    <property type="protein sequence ID" value="KAJ3053907.1"/>
    <property type="molecule type" value="Genomic_DNA"/>
</dbReference>
<reference evidence="2" key="1">
    <citation type="submission" date="2020-05" db="EMBL/GenBank/DDBJ databases">
        <title>Phylogenomic resolution of chytrid fungi.</title>
        <authorList>
            <person name="Stajich J.E."/>
            <person name="Amses K."/>
            <person name="Simmons R."/>
            <person name="Seto K."/>
            <person name="Myers J."/>
            <person name="Bonds A."/>
            <person name="Quandt C.A."/>
            <person name="Barry K."/>
            <person name="Liu P."/>
            <person name="Grigoriev I."/>
            <person name="Longcore J.E."/>
            <person name="James T.Y."/>
        </authorList>
    </citation>
    <scope>NUCLEOTIDE SEQUENCE</scope>
    <source>
        <strain evidence="2">JEL0318</strain>
    </source>
</reference>
<evidence type="ECO:0000256" key="1">
    <source>
        <dbReference type="SAM" id="Phobius"/>
    </source>
</evidence>
<protein>
    <submittedName>
        <fullName evidence="2">Uncharacterized protein</fullName>
    </submittedName>
</protein>
<keyword evidence="3" id="KW-1185">Reference proteome</keyword>
<keyword evidence="1" id="KW-0812">Transmembrane</keyword>
<organism evidence="2 3">
    <name type="scientific">Rhizophlyctis rosea</name>
    <dbReference type="NCBI Taxonomy" id="64517"/>
    <lineage>
        <taxon>Eukaryota</taxon>
        <taxon>Fungi</taxon>
        <taxon>Fungi incertae sedis</taxon>
        <taxon>Chytridiomycota</taxon>
        <taxon>Chytridiomycota incertae sedis</taxon>
        <taxon>Chytridiomycetes</taxon>
        <taxon>Rhizophlyctidales</taxon>
        <taxon>Rhizophlyctidaceae</taxon>
        <taxon>Rhizophlyctis</taxon>
    </lineage>
</organism>
<keyword evidence="1" id="KW-0472">Membrane</keyword>